<dbReference type="InterPro" id="IPR007123">
    <property type="entry name" value="Gelsolin-like_dom"/>
</dbReference>
<reference evidence="5 6" key="1">
    <citation type="submission" date="2020-05" db="EMBL/GenBank/DDBJ databases">
        <title>Identification and distribution of gene clusters putatively required for synthesis of sphingolipid metabolism inhibitors in phylogenetically diverse species of the filamentous fungus Fusarium.</title>
        <authorList>
            <person name="Kim H.-S."/>
            <person name="Busman M."/>
            <person name="Brown D.W."/>
            <person name="Divon H."/>
            <person name="Uhlig S."/>
            <person name="Proctor R.H."/>
        </authorList>
    </citation>
    <scope>NUCLEOTIDE SEQUENCE [LARGE SCALE GENOMIC DNA]</scope>
    <source>
        <strain evidence="5 6">NRRL 20693</strain>
    </source>
</reference>
<dbReference type="SMART" id="SM00262">
    <property type="entry name" value="GEL"/>
    <property type="match status" value="3"/>
</dbReference>
<dbReference type="Proteomes" id="UP000567885">
    <property type="component" value="Unassembled WGS sequence"/>
</dbReference>
<evidence type="ECO:0000313" key="6">
    <source>
        <dbReference type="Proteomes" id="UP000567885"/>
    </source>
</evidence>
<gene>
    <name evidence="5" type="ORF">FHETE_1828</name>
</gene>
<dbReference type="GO" id="GO:0005737">
    <property type="term" value="C:cytoplasm"/>
    <property type="evidence" value="ECO:0007669"/>
    <property type="project" value="TreeGrafter"/>
</dbReference>
<dbReference type="CDD" id="cd11290">
    <property type="entry name" value="gelsolin_S1_like"/>
    <property type="match status" value="1"/>
</dbReference>
<dbReference type="GO" id="GO:0015629">
    <property type="term" value="C:actin cytoskeleton"/>
    <property type="evidence" value="ECO:0007669"/>
    <property type="project" value="TreeGrafter"/>
</dbReference>
<dbReference type="GO" id="GO:0051015">
    <property type="term" value="F:actin filament binding"/>
    <property type="evidence" value="ECO:0007669"/>
    <property type="project" value="InterPro"/>
</dbReference>
<name>A0A8H5TW62_FUSHE</name>
<dbReference type="Pfam" id="PF00626">
    <property type="entry name" value="Gelsolin"/>
    <property type="match status" value="3"/>
</dbReference>
<feature type="coiled-coil region" evidence="1">
    <location>
        <begin position="91"/>
        <end position="118"/>
    </location>
</feature>
<accession>A0A8H5TW62</accession>
<organism evidence="5 6">
    <name type="scientific">Fusarium heterosporum</name>
    <dbReference type="NCBI Taxonomy" id="42747"/>
    <lineage>
        <taxon>Eukaryota</taxon>
        <taxon>Fungi</taxon>
        <taxon>Dikarya</taxon>
        <taxon>Ascomycota</taxon>
        <taxon>Pezizomycotina</taxon>
        <taxon>Sordariomycetes</taxon>
        <taxon>Hypocreomycetidae</taxon>
        <taxon>Hypocreales</taxon>
        <taxon>Nectriaceae</taxon>
        <taxon>Fusarium</taxon>
        <taxon>Fusarium heterosporum species complex</taxon>
    </lineage>
</organism>
<sequence>MATDTIVDDEPSYIDYETFLDPEFSPASFANALVVSTNNPNDTPLDLSTPLSRVLFDAQEIDSHIDVLTTRSAVPLLNYTQEQTQASKNIVGELDGQIQSLNDSYRQLEKEVIDKHAEADEVRVVALRLWETLRLGRSVGRCLQLGRQLEVQHSELDNGTGKEDHRALVRCTYTILSLKEVLDRKAPGEEGFGLNRVDAVKSLQDTVINPIDRSVRERAERIIREFSVQPTSTFAQVEEVKARTASALTTLYLLSPTLGFKPDKWVPRPLLQALETYIRSALQASITGLSRSLGQLPTLDKALSDVMAKCQNVVSLEAVLETTKAPAHPLLPASNQPSQSNLLQYLHAYLETGSLASFFWRTMASSLATRVQDIVNRGGVVARTLRTNKTTVADAIRQAVVKGSQLHSALTGSKARTKTDLNWDREVAVMVGSVAKTLLSSPHIHHELQPIDEQSKMAPDQGLVHLKEYDVKDSNVELIGTDIDHQVKYNSALTEPAWNDGRVGIEPGLLIWRIEQFEVIPWPREKYGQFYDGDSFIVLFSELIGSNDGTEKLVHDIYFWLGKHTSQDEAGTAAYKTVELDEFLKGSATQHREIQESPSDDFLALFPRISIRSGGTRSGFRHVEEEEEPQETLTLLRVFKNPAASINGVVVHEVEPIWTSLDDADVFVLDIGSKIWVWQGKDCSPMEKAKAAQIVHDMVVAKHSEVEVISQTESRSRRIVDLLGGDDETPREGFHSKKPFVQRTADQASKKLFRLSDSSGQLSFGLVKEAERILHDDLESDDVFLLDDGGRSIWVWQGSSSSAAEKKSWLKVAQAYARHLQAENGYEDAYLTPVAKVVEGGESRAFARALAA</sequence>
<dbReference type="SUPFAM" id="SSF55753">
    <property type="entry name" value="Actin depolymerizing proteins"/>
    <property type="match status" value="3"/>
</dbReference>
<proteinExistence type="predicted"/>
<dbReference type="InterPro" id="IPR049176">
    <property type="entry name" value="COG5_N"/>
</dbReference>
<dbReference type="InterPro" id="IPR048485">
    <property type="entry name" value="COG5_helical"/>
</dbReference>
<dbReference type="AlphaFoldDB" id="A0A8H5TW62"/>
<dbReference type="PANTHER" id="PTHR11977:SF130">
    <property type="entry name" value="SEVERIN"/>
    <property type="match status" value="1"/>
</dbReference>
<feature type="domain" description="Gelsolin-like" evidence="2">
    <location>
        <begin position="650"/>
        <end position="699"/>
    </location>
</feature>
<dbReference type="PANTHER" id="PTHR11977">
    <property type="entry name" value="VILLIN"/>
    <property type="match status" value="1"/>
</dbReference>
<evidence type="ECO:0000259" key="3">
    <source>
        <dbReference type="Pfam" id="PF10392"/>
    </source>
</evidence>
<dbReference type="Pfam" id="PF20649">
    <property type="entry name" value="COG5_C"/>
    <property type="match status" value="1"/>
</dbReference>
<feature type="domain" description="Gelsolin-like" evidence="2">
    <location>
        <begin position="524"/>
        <end position="602"/>
    </location>
</feature>
<dbReference type="InterPro" id="IPR007122">
    <property type="entry name" value="Villin/Gelsolin"/>
</dbReference>
<keyword evidence="6" id="KW-1185">Reference proteome</keyword>
<feature type="domain" description="Conserved oligomeric Golgi complex subunit 5 N-terminal" evidence="3">
    <location>
        <begin position="17"/>
        <end position="149"/>
    </location>
</feature>
<protein>
    <submittedName>
        <fullName evidence="5">Conserved oligomeric golgi complex protein</fullName>
    </submittedName>
</protein>
<evidence type="ECO:0000256" key="1">
    <source>
        <dbReference type="SAM" id="Coils"/>
    </source>
</evidence>
<dbReference type="Gene3D" id="3.40.20.10">
    <property type="entry name" value="Severin"/>
    <property type="match status" value="3"/>
</dbReference>
<evidence type="ECO:0000259" key="4">
    <source>
        <dbReference type="Pfam" id="PF20649"/>
    </source>
</evidence>
<keyword evidence="1" id="KW-0175">Coiled coil</keyword>
<dbReference type="EMBL" id="JAAGWQ010000026">
    <property type="protein sequence ID" value="KAF5677316.1"/>
    <property type="molecule type" value="Genomic_DNA"/>
</dbReference>
<feature type="domain" description="Gelsolin-like" evidence="2">
    <location>
        <begin position="772"/>
        <end position="846"/>
    </location>
</feature>
<dbReference type="GO" id="GO:0008154">
    <property type="term" value="P:actin polymerization or depolymerization"/>
    <property type="evidence" value="ECO:0007669"/>
    <property type="project" value="TreeGrafter"/>
</dbReference>
<evidence type="ECO:0000259" key="2">
    <source>
        <dbReference type="Pfam" id="PF00626"/>
    </source>
</evidence>
<dbReference type="OrthoDB" id="6375767at2759"/>
<dbReference type="Pfam" id="PF10392">
    <property type="entry name" value="COG5_N"/>
    <property type="match status" value="1"/>
</dbReference>
<feature type="domain" description="Conserved oligomeric Golgi complex subunit 5 helical" evidence="4">
    <location>
        <begin position="194"/>
        <end position="399"/>
    </location>
</feature>
<evidence type="ECO:0000313" key="5">
    <source>
        <dbReference type="EMBL" id="KAF5677316.1"/>
    </source>
</evidence>
<dbReference type="InterPro" id="IPR029006">
    <property type="entry name" value="ADF-H/Gelsolin-like_dom_sf"/>
</dbReference>
<comment type="caution">
    <text evidence="5">The sequence shown here is derived from an EMBL/GenBank/DDBJ whole genome shotgun (WGS) entry which is preliminary data.</text>
</comment>
<dbReference type="PRINTS" id="PR00597">
    <property type="entry name" value="GELSOLIN"/>
</dbReference>